<feature type="chain" id="PRO_5030869124" description="PSI-F" evidence="2">
    <location>
        <begin position="19"/>
        <end position="170"/>
    </location>
</feature>
<sequence length="170" mass="19628">MKILETSVAFALVATVSAFSIDRVQPYRVASAGASRFTTACYAMGPLARAKKLMDPEDYDRVVEEKMKREGLTRKLAEEEYNQFLENPPFYYALEKKEEYYKSLGYKDLFEGMIGEAEKEGRGDEVRQRILRFQQKSKLKALSVMVIFFASFYFARATYWNDPDSFLPGI</sequence>
<evidence type="ECO:0008006" key="4">
    <source>
        <dbReference type="Google" id="ProtNLM"/>
    </source>
</evidence>
<dbReference type="AlphaFoldDB" id="A0A7S4JCX0"/>
<reference evidence="3" key="1">
    <citation type="submission" date="2021-01" db="EMBL/GenBank/DDBJ databases">
        <authorList>
            <person name="Corre E."/>
            <person name="Pelletier E."/>
            <person name="Niang G."/>
            <person name="Scheremetjew M."/>
            <person name="Finn R."/>
            <person name="Kale V."/>
            <person name="Holt S."/>
            <person name="Cochrane G."/>
            <person name="Meng A."/>
            <person name="Brown T."/>
            <person name="Cohen L."/>
        </authorList>
    </citation>
    <scope>NUCLEOTIDE SEQUENCE</scope>
    <source>
        <strain evidence="3">Isolate 1302-5</strain>
    </source>
</reference>
<keyword evidence="1" id="KW-0472">Membrane</keyword>
<protein>
    <recommendedName>
        <fullName evidence="4">PSI-F</fullName>
    </recommendedName>
</protein>
<keyword evidence="1" id="KW-1133">Transmembrane helix</keyword>
<evidence type="ECO:0000256" key="1">
    <source>
        <dbReference type="SAM" id="Phobius"/>
    </source>
</evidence>
<evidence type="ECO:0000313" key="3">
    <source>
        <dbReference type="EMBL" id="CAE2259626.1"/>
    </source>
</evidence>
<name>A0A7S4JCX0_9STRA</name>
<gene>
    <name evidence="3" type="ORF">OAUR00152_LOCUS26060</name>
</gene>
<keyword evidence="1" id="KW-0812">Transmembrane</keyword>
<proteinExistence type="predicted"/>
<organism evidence="3">
    <name type="scientific">Odontella aurita</name>
    <dbReference type="NCBI Taxonomy" id="265563"/>
    <lineage>
        <taxon>Eukaryota</taxon>
        <taxon>Sar</taxon>
        <taxon>Stramenopiles</taxon>
        <taxon>Ochrophyta</taxon>
        <taxon>Bacillariophyta</taxon>
        <taxon>Mediophyceae</taxon>
        <taxon>Biddulphiophycidae</taxon>
        <taxon>Eupodiscales</taxon>
        <taxon>Odontellaceae</taxon>
        <taxon>Odontella</taxon>
    </lineage>
</organism>
<evidence type="ECO:0000256" key="2">
    <source>
        <dbReference type="SAM" id="SignalP"/>
    </source>
</evidence>
<dbReference type="EMBL" id="HBKQ01037725">
    <property type="protein sequence ID" value="CAE2259626.1"/>
    <property type="molecule type" value="Transcribed_RNA"/>
</dbReference>
<feature type="signal peptide" evidence="2">
    <location>
        <begin position="1"/>
        <end position="18"/>
    </location>
</feature>
<accession>A0A7S4JCX0</accession>
<keyword evidence="2" id="KW-0732">Signal</keyword>
<feature type="transmembrane region" description="Helical" evidence="1">
    <location>
        <begin position="139"/>
        <end position="159"/>
    </location>
</feature>